<name>A0AAU9CTA8_9GAMM</name>
<evidence type="ECO:0000313" key="3">
    <source>
        <dbReference type="Proteomes" id="UP001321825"/>
    </source>
</evidence>
<dbReference type="EMBL" id="AP024714">
    <property type="protein sequence ID" value="BCX82737.1"/>
    <property type="molecule type" value="Genomic_DNA"/>
</dbReference>
<evidence type="ECO:0000313" key="2">
    <source>
        <dbReference type="EMBL" id="BCX82737.1"/>
    </source>
</evidence>
<keyword evidence="3" id="KW-1185">Reference proteome</keyword>
<dbReference type="InterPro" id="IPR002826">
    <property type="entry name" value="MptE-like"/>
</dbReference>
<dbReference type="AlphaFoldDB" id="A0AAU9CTA8"/>
<dbReference type="Proteomes" id="UP001321825">
    <property type="component" value="Chromosome"/>
</dbReference>
<dbReference type="Pfam" id="PF01973">
    <property type="entry name" value="MptE-like"/>
    <property type="match status" value="1"/>
</dbReference>
<evidence type="ECO:0000259" key="1">
    <source>
        <dbReference type="Pfam" id="PF01973"/>
    </source>
</evidence>
<dbReference type="KEGG" id="mcau:MIT9_P2323"/>
<gene>
    <name evidence="2" type="ORF">MIT9_P2323</name>
</gene>
<protein>
    <recommendedName>
        <fullName evidence="1">6-hydroxymethylpterin diphosphokinase MptE-like domain-containing protein</fullName>
    </recommendedName>
</protein>
<organism evidence="2 3">
    <name type="scientific">Methylomarinovum caldicuralii</name>
    <dbReference type="NCBI Taxonomy" id="438856"/>
    <lineage>
        <taxon>Bacteria</taxon>
        <taxon>Pseudomonadati</taxon>
        <taxon>Pseudomonadota</taxon>
        <taxon>Gammaproteobacteria</taxon>
        <taxon>Methylococcales</taxon>
        <taxon>Methylothermaceae</taxon>
        <taxon>Methylomarinovum</taxon>
    </lineage>
</organism>
<accession>A0AAU9CTA8</accession>
<dbReference type="Gene3D" id="3.90.1480.10">
    <property type="entry name" value="Alpha-2,3-sialyltransferase"/>
    <property type="match status" value="1"/>
</dbReference>
<reference evidence="3" key="1">
    <citation type="journal article" date="2024" name="Int. J. Syst. Evol. Microbiol.">
        <title>Methylomarinovum tepidoasis sp. nov., a moderately thermophilic methanotroph of the family Methylothermaceae isolated from a deep-sea hydrothermal field.</title>
        <authorList>
            <person name="Hirayama H."/>
            <person name="Takaki Y."/>
            <person name="Abe M."/>
            <person name="Miyazaki M."/>
            <person name="Uematsu K."/>
            <person name="Matsui Y."/>
            <person name="Takai K."/>
        </authorList>
    </citation>
    <scope>NUCLEOTIDE SEQUENCE [LARGE SCALE GENOMIC DNA]</scope>
    <source>
        <strain evidence="3">IT-9</strain>
    </source>
</reference>
<proteinExistence type="predicted"/>
<sequence>MLRSIVRECRRQFNMAKFRKLKCLKNRHHGERAVIVCNGPSLNRMDLGFLRNEIVIGLNKIFLGFEEFDFYPNYYVAVNRKVIEQSVSQIKSMDCVKFISYSSSDLIPSDDLTYYVQTERPIDRFSRDISQGVHEGWTVTYVALQIAYYLGFKEIIIIGMDHRYEYTGAPNESRKMSGPDYNHFSPDYFRGQTWDNPDLFHSEESYRIARAEFEKDGRRIIDATLDGACTVFEKADYREVFGLNVTLLPTSSSFS</sequence>
<feature type="domain" description="6-hydroxymethylpterin diphosphokinase MptE-like" evidence="1">
    <location>
        <begin position="15"/>
        <end position="165"/>
    </location>
</feature>